<evidence type="ECO:0000313" key="8">
    <source>
        <dbReference type="Proteomes" id="UP001374535"/>
    </source>
</evidence>
<name>A0AAQ3N4I3_VIGMU</name>
<evidence type="ECO:0000256" key="1">
    <source>
        <dbReference type="ARBA" id="ARBA00006722"/>
    </source>
</evidence>
<proteinExistence type="inferred from homology"/>
<keyword evidence="4" id="KW-0611">Plant defense</keyword>
<evidence type="ECO:0000256" key="4">
    <source>
        <dbReference type="ARBA" id="ARBA00022821"/>
    </source>
</evidence>
<evidence type="ECO:0000256" key="5">
    <source>
        <dbReference type="ARBA" id="ARBA00023157"/>
    </source>
</evidence>
<comment type="similarity">
    <text evidence="1">Belongs to the DEFL family.</text>
</comment>
<dbReference type="AlphaFoldDB" id="A0AAQ3N4I3"/>
<keyword evidence="3" id="KW-0295">Fungicide</keyword>
<keyword evidence="2" id="KW-0929">Antimicrobial</keyword>
<evidence type="ECO:0000256" key="3">
    <source>
        <dbReference type="ARBA" id="ARBA00022577"/>
    </source>
</evidence>
<keyword evidence="5" id="KW-1015">Disulfide bond</keyword>
<protein>
    <submittedName>
        <fullName evidence="7">Uncharacterized protein</fullName>
    </submittedName>
</protein>
<dbReference type="GO" id="GO:0031640">
    <property type="term" value="P:killing of cells of another organism"/>
    <property type="evidence" value="ECO:0007669"/>
    <property type="project" value="UniProtKB-KW"/>
</dbReference>
<dbReference type="PANTHER" id="PTHR33830">
    <property type="entry name" value="DEFENSIN-LIKE PROTEIN 184-RELATED"/>
    <property type="match status" value="1"/>
</dbReference>
<evidence type="ECO:0000256" key="2">
    <source>
        <dbReference type="ARBA" id="ARBA00022529"/>
    </source>
</evidence>
<evidence type="ECO:0000256" key="6">
    <source>
        <dbReference type="SAM" id="MobiDB-lite"/>
    </source>
</evidence>
<dbReference type="GO" id="GO:0050832">
    <property type="term" value="P:defense response to fungus"/>
    <property type="evidence" value="ECO:0007669"/>
    <property type="project" value="UniProtKB-KW"/>
</dbReference>
<reference evidence="7 8" key="1">
    <citation type="journal article" date="2023" name="Life. Sci Alliance">
        <title>Evolutionary insights into 3D genome organization and epigenetic landscape of Vigna mungo.</title>
        <authorList>
            <person name="Junaid A."/>
            <person name="Singh B."/>
            <person name="Bhatia S."/>
        </authorList>
    </citation>
    <scope>NUCLEOTIDE SEQUENCE [LARGE SCALE GENOMIC DNA]</scope>
    <source>
        <strain evidence="7">Urdbean</strain>
    </source>
</reference>
<accession>A0AAQ3N4I3</accession>
<dbReference type="EMBL" id="CP144694">
    <property type="protein sequence ID" value="WVZ02834.1"/>
    <property type="molecule type" value="Genomic_DNA"/>
</dbReference>
<dbReference type="InterPro" id="IPR010851">
    <property type="entry name" value="DEFL"/>
</dbReference>
<feature type="region of interest" description="Disordered" evidence="6">
    <location>
        <begin position="11"/>
        <end position="66"/>
    </location>
</feature>
<dbReference type="Pfam" id="PF07333">
    <property type="entry name" value="SLR1-BP"/>
    <property type="match status" value="1"/>
</dbReference>
<dbReference type="Proteomes" id="UP001374535">
    <property type="component" value="Chromosome 7"/>
</dbReference>
<keyword evidence="8" id="KW-1185">Reference proteome</keyword>
<sequence>MPDLGVGVLFAGTSPIPPVRRMSGQNLKITERSRVKETEPSKSRKSEKFNQSERQKTRKSAISRTSGAMPENQCTLVLDPNDCNNAACHSDCLEQYHGSGHCWLGPELTKDGHANEGLTCGNPFFHPKIRVSDLHLQIGEKLAPRGTILTVEDDCVIWLWRLMMMLVALHRCGTNRDSCLKENFGFVGFDLLCFRSFTTALLKGAGNLRFNFAMLVAKRLEQRHDHLVRVSKCLIMEVRRWWLAMSVVEAVMVRWWLGFQCQGKLGFLEVGDDDDVSKLFQEEVKQCQKNCVYKDCEEQYDGAGDCVDIYPHKCVCAYACPR</sequence>
<evidence type="ECO:0000313" key="7">
    <source>
        <dbReference type="EMBL" id="WVZ02834.1"/>
    </source>
</evidence>
<feature type="compositionally biased region" description="Basic and acidic residues" evidence="6">
    <location>
        <begin position="29"/>
        <end position="55"/>
    </location>
</feature>
<gene>
    <name evidence="7" type="ORF">V8G54_023640</name>
</gene>
<dbReference type="PANTHER" id="PTHR33830:SF21">
    <property type="entry name" value="DEFENSIN-LIKE PROTEIN 165-RELATED"/>
    <property type="match status" value="1"/>
</dbReference>
<organism evidence="7 8">
    <name type="scientific">Vigna mungo</name>
    <name type="common">Black gram</name>
    <name type="synonym">Phaseolus mungo</name>
    <dbReference type="NCBI Taxonomy" id="3915"/>
    <lineage>
        <taxon>Eukaryota</taxon>
        <taxon>Viridiplantae</taxon>
        <taxon>Streptophyta</taxon>
        <taxon>Embryophyta</taxon>
        <taxon>Tracheophyta</taxon>
        <taxon>Spermatophyta</taxon>
        <taxon>Magnoliopsida</taxon>
        <taxon>eudicotyledons</taxon>
        <taxon>Gunneridae</taxon>
        <taxon>Pentapetalae</taxon>
        <taxon>rosids</taxon>
        <taxon>fabids</taxon>
        <taxon>Fabales</taxon>
        <taxon>Fabaceae</taxon>
        <taxon>Papilionoideae</taxon>
        <taxon>50 kb inversion clade</taxon>
        <taxon>NPAAA clade</taxon>
        <taxon>indigoferoid/millettioid clade</taxon>
        <taxon>Phaseoleae</taxon>
        <taxon>Vigna</taxon>
    </lineage>
</organism>